<accession>A0A8H6YIG1</accession>
<evidence type="ECO:0000313" key="3">
    <source>
        <dbReference type="EMBL" id="KAF7359311.1"/>
    </source>
</evidence>
<feature type="compositionally biased region" description="Basic residues" evidence="1">
    <location>
        <begin position="79"/>
        <end position="92"/>
    </location>
</feature>
<dbReference type="OrthoDB" id="4584900at2759"/>
<name>A0A8H6YIG1_9AGAR</name>
<evidence type="ECO:0000313" key="4">
    <source>
        <dbReference type="Proteomes" id="UP000623467"/>
    </source>
</evidence>
<dbReference type="Proteomes" id="UP000623467">
    <property type="component" value="Unassembled WGS sequence"/>
</dbReference>
<evidence type="ECO:0000256" key="2">
    <source>
        <dbReference type="SAM" id="SignalP"/>
    </source>
</evidence>
<reference evidence="3" key="1">
    <citation type="submission" date="2020-05" db="EMBL/GenBank/DDBJ databases">
        <title>Mycena genomes resolve the evolution of fungal bioluminescence.</title>
        <authorList>
            <person name="Tsai I.J."/>
        </authorList>
    </citation>
    <scope>NUCLEOTIDE SEQUENCE</scope>
    <source>
        <strain evidence="3">160909Yilan</strain>
    </source>
</reference>
<keyword evidence="2" id="KW-0732">Signal</keyword>
<comment type="caution">
    <text evidence="3">The sequence shown here is derived from an EMBL/GenBank/DDBJ whole genome shotgun (WGS) entry which is preliminary data.</text>
</comment>
<keyword evidence="4" id="KW-1185">Reference proteome</keyword>
<organism evidence="3 4">
    <name type="scientific">Mycena sanguinolenta</name>
    <dbReference type="NCBI Taxonomy" id="230812"/>
    <lineage>
        <taxon>Eukaryota</taxon>
        <taxon>Fungi</taxon>
        <taxon>Dikarya</taxon>
        <taxon>Basidiomycota</taxon>
        <taxon>Agaricomycotina</taxon>
        <taxon>Agaricomycetes</taxon>
        <taxon>Agaricomycetidae</taxon>
        <taxon>Agaricales</taxon>
        <taxon>Marasmiineae</taxon>
        <taxon>Mycenaceae</taxon>
        <taxon>Mycena</taxon>
    </lineage>
</organism>
<gene>
    <name evidence="3" type="ORF">MSAN_01273500</name>
</gene>
<dbReference type="EMBL" id="JACAZH010000009">
    <property type="protein sequence ID" value="KAF7359311.1"/>
    <property type="molecule type" value="Genomic_DNA"/>
</dbReference>
<feature type="signal peptide" evidence="2">
    <location>
        <begin position="1"/>
        <end position="23"/>
    </location>
</feature>
<dbReference type="AlphaFoldDB" id="A0A8H6YIG1"/>
<protein>
    <submittedName>
        <fullName evidence="3">Uncharacterized protein</fullName>
    </submittedName>
</protein>
<feature type="region of interest" description="Disordered" evidence="1">
    <location>
        <begin position="52"/>
        <end position="102"/>
    </location>
</feature>
<evidence type="ECO:0000256" key="1">
    <source>
        <dbReference type="SAM" id="MobiDB-lite"/>
    </source>
</evidence>
<feature type="compositionally biased region" description="Basic and acidic residues" evidence="1">
    <location>
        <begin position="56"/>
        <end position="65"/>
    </location>
</feature>
<proteinExistence type="predicted"/>
<feature type="chain" id="PRO_5034334333" evidence="2">
    <location>
        <begin position="24"/>
        <end position="273"/>
    </location>
</feature>
<sequence>MISLRLFNVLSLLAQTAISGALASPHSAGLAGRAMQPGCATSADFAACHSTRRSYRHEGPHRDENPDPTDLTNAERLARRLPLKPPTRRSSARRATASPAPQPVNRGYIEVWSIDDNGSRTGVLGYVSRTTRDLGQHVVQQSLDDALFVSPSGNGYLVSLNSDVSFPAFLGLVQSPEDTTSGLAEGSLNYLVLASTGQTAPNATPQSVSNSLGPFLAESPVWTFDPATNTLTASWINPDGSLAPINPFITDDNSIYFSEDRQQQEIEFVYVSA</sequence>